<evidence type="ECO:0000313" key="3">
    <source>
        <dbReference type="Proteomes" id="UP000095042"/>
    </source>
</evidence>
<dbReference type="OrthoDB" id="9804945at2"/>
<dbReference type="CDD" id="cd08161">
    <property type="entry name" value="SET"/>
    <property type="match status" value="1"/>
</dbReference>
<dbReference type="InterPro" id="IPR001214">
    <property type="entry name" value="SET_dom"/>
</dbReference>
<name>A0A1E3W7A5_9HYPH</name>
<accession>A0A1E3W7A5</accession>
<keyword evidence="3" id="KW-1185">Reference proteome</keyword>
<dbReference type="Pfam" id="PF00856">
    <property type="entry name" value="SET"/>
    <property type="match status" value="1"/>
</dbReference>
<sequence>MLLISTYVAPSSIEGLGVYSDEYVPCGSLIWSLNPKFDVFVNEIELGSLPAHVRSYIARYSYPHLEMPGCRVIDVDNGKYMNHSLAPNTDFRIFDKGYALADIARGEEITCNYHEFDPDFVGFMPDIAAAARVQPLNATAP</sequence>
<dbReference type="GO" id="GO:0032259">
    <property type="term" value="P:methylation"/>
    <property type="evidence" value="ECO:0007669"/>
    <property type="project" value="UniProtKB-KW"/>
</dbReference>
<reference evidence="2 3" key="1">
    <citation type="journal article" date="2016" name="Environ. Microbiol.">
        <title>New Methyloceanibacter diversity from North Sea sediments includes methanotroph containing solely the soluble methane monooxygenase.</title>
        <authorList>
            <person name="Vekeman B."/>
            <person name="Kerckhof F.M."/>
            <person name="Cremers G."/>
            <person name="de Vos P."/>
            <person name="Vandamme P."/>
            <person name="Boon N."/>
            <person name="Op den Camp H.J."/>
            <person name="Heylen K."/>
        </authorList>
    </citation>
    <scope>NUCLEOTIDE SEQUENCE [LARGE SCALE GENOMIC DNA]</scope>
    <source>
        <strain evidence="2 3">R-67177</strain>
    </source>
</reference>
<protein>
    <submittedName>
        <fullName evidence="2">SET domain-containing protein-lysine N-methyltransferase</fullName>
    </submittedName>
</protein>
<dbReference type="Proteomes" id="UP000095042">
    <property type="component" value="Unassembled WGS sequence"/>
</dbReference>
<evidence type="ECO:0000313" key="2">
    <source>
        <dbReference type="EMBL" id="ODS01610.1"/>
    </source>
</evidence>
<evidence type="ECO:0000259" key="1">
    <source>
        <dbReference type="Pfam" id="PF00856"/>
    </source>
</evidence>
<dbReference type="RefSeq" id="WP_069624828.1">
    <property type="nucleotide sequence ID" value="NZ_LPWD01000424.1"/>
</dbReference>
<keyword evidence="2" id="KW-0489">Methyltransferase</keyword>
<dbReference type="InterPro" id="IPR046341">
    <property type="entry name" value="SET_dom_sf"/>
</dbReference>
<dbReference type="Gene3D" id="2.170.270.10">
    <property type="entry name" value="SET domain"/>
    <property type="match status" value="1"/>
</dbReference>
<gene>
    <name evidence="2" type="ORF">AUC71_03020</name>
</gene>
<organism evidence="2 3">
    <name type="scientific">Methyloceanibacter marginalis</name>
    <dbReference type="NCBI Taxonomy" id="1774971"/>
    <lineage>
        <taxon>Bacteria</taxon>
        <taxon>Pseudomonadati</taxon>
        <taxon>Pseudomonadota</taxon>
        <taxon>Alphaproteobacteria</taxon>
        <taxon>Hyphomicrobiales</taxon>
        <taxon>Hyphomicrobiaceae</taxon>
        <taxon>Methyloceanibacter</taxon>
    </lineage>
</organism>
<dbReference type="AlphaFoldDB" id="A0A1E3W7A5"/>
<feature type="domain" description="SET" evidence="1">
    <location>
        <begin position="15"/>
        <end position="113"/>
    </location>
</feature>
<comment type="caution">
    <text evidence="2">The sequence shown here is derived from an EMBL/GenBank/DDBJ whole genome shotgun (WGS) entry which is preliminary data.</text>
</comment>
<dbReference type="SUPFAM" id="SSF82199">
    <property type="entry name" value="SET domain"/>
    <property type="match status" value="1"/>
</dbReference>
<proteinExistence type="predicted"/>
<dbReference type="GO" id="GO:0008168">
    <property type="term" value="F:methyltransferase activity"/>
    <property type="evidence" value="ECO:0007669"/>
    <property type="project" value="UniProtKB-KW"/>
</dbReference>
<dbReference type="EMBL" id="LPWD01000424">
    <property type="protein sequence ID" value="ODS01610.1"/>
    <property type="molecule type" value="Genomic_DNA"/>
</dbReference>
<keyword evidence="2" id="KW-0808">Transferase</keyword>